<dbReference type="FunFam" id="3.30.1370.10:FF:000007">
    <property type="entry name" value="far upstream element-binding protein 1 isoform X1"/>
    <property type="match status" value="1"/>
</dbReference>
<gene>
    <name evidence="7" type="ORF">ANANG_G00193250</name>
</gene>
<keyword evidence="4" id="KW-0694">RNA-binding</keyword>
<evidence type="ECO:0000256" key="5">
    <source>
        <dbReference type="SAM" id="MobiDB-lite"/>
    </source>
</evidence>
<dbReference type="SUPFAM" id="SSF54791">
    <property type="entry name" value="Eukaryotic type KH-domain (KH-domain type I)"/>
    <property type="match status" value="4"/>
</dbReference>
<feature type="domain" description="K Homology" evidence="6">
    <location>
        <begin position="186"/>
        <end position="258"/>
    </location>
</feature>
<feature type="region of interest" description="Disordered" evidence="5">
    <location>
        <begin position="491"/>
        <end position="510"/>
    </location>
</feature>
<keyword evidence="8" id="KW-1185">Reference proteome</keyword>
<dbReference type="FunFam" id="3.30.1370.10:FF:000010">
    <property type="entry name" value="far upstream element-binding protein 1 isoform X1"/>
    <property type="match status" value="1"/>
</dbReference>
<sequence length="570" mass="61291">MMMMAELVQGQASVAQPGMKADGFADALHRARQSLLPMERTFCSPSAAEPQIAAKMGGDQMAHLNNSSPMVDPSLYGYGGQKRSLDEGVGNQLGAMVHQRAVMTEDFKVPDKMVGFIIGRGGEQITRIQLESGCKIQIAADSGGMMDRPCTLTGPPETIEHAKRLLGQIVDRCRNGPGFHSDLDGNSAVQEILIPACKVGLVIGKGGDTIKQLQERTGVKMIMIQDGPMPTGADKPLRITGDPYKVQQARELVVEIIREKDQGDFRLGRSDFASRLGGSSLDVAVPRFAVGIVIGRSGEMIKKIQHDAGVRIQFKPDDGISPDRIAQVMGQPDRCQHAVHLINELVHTAQERDGFGGAGGPRGRGRGRGEWNMGAPGGLQEVTYTIPADKCGLVIGKGGETIKNINQQSGAHVELQRNPPPNTDPNVRIFTIRGTPQQMDLARQLIDEKIGGSGMGGSGSFGLGTFSQGSATPHQNGPQTFMTGGWGTAYQTWQPQGQQDPSHNGSQTGQMDYSKAWEQYYKKLGQAAGPTSQQSSPPDYSAAWAEYYRQQGAYYGQGTQQTQAPGLQEH</sequence>
<dbReference type="InterPro" id="IPR036612">
    <property type="entry name" value="KH_dom_type_1_sf"/>
</dbReference>
<dbReference type="GO" id="GO:0006355">
    <property type="term" value="P:regulation of DNA-templated transcription"/>
    <property type="evidence" value="ECO:0007669"/>
    <property type="project" value="InterPro"/>
</dbReference>
<dbReference type="GO" id="GO:0005634">
    <property type="term" value="C:nucleus"/>
    <property type="evidence" value="ECO:0007669"/>
    <property type="project" value="UniProtKB-SubCell"/>
</dbReference>
<name>A0A9D3M1H4_ANGAN</name>
<dbReference type="PROSITE" id="PS50084">
    <property type="entry name" value="KH_TYPE_1"/>
    <property type="match status" value="4"/>
</dbReference>
<dbReference type="GO" id="GO:0003723">
    <property type="term" value="F:RNA binding"/>
    <property type="evidence" value="ECO:0007669"/>
    <property type="project" value="UniProtKB-UniRule"/>
</dbReference>
<dbReference type="InterPro" id="IPR004087">
    <property type="entry name" value="KH_dom"/>
</dbReference>
<dbReference type="Pfam" id="PF00013">
    <property type="entry name" value="KH_1"/>
    <property type="match status" value="4"/>
</dbReference>
<reference evidence="7" key="1">
    <citation type="submission" date="2021-01" db="EMBL/GenBank/DDBJ databases">
        <title>A chromosome-scale assembly of European eel, Anguilla anguilla.</title>
        <authorList>
            <person name="Henkel C."/>
            <person name="Jong-Raadsen S.A."/>
            <person name="Dufour S."/>
            <person name="Weltzien F.-A."/>
            <person name="Palstra A.P."/>
            <person name="Pelster B."/>
            <person name="Spaink H.P."/>
            <person name="Van Den Thillart G.E."/>
            <person name="Jansen H."/>
            <person name="Zahm M."/>
            <person name="Klopp C."/>
            <person name="Cedric C."/>
            <person name="Louis A."/>
            <person name="Berthelot C."/>
            <person name="Parey E."/>
            <person name="Roest Crollius H."/>
            <person name="Montfort J."/>
            <person name="Robinson-Rechavi M."/>
            <person name="Bucao C."/>
            <person name="Bouchez O."/>
            <person name="Gislard M."/>
            <person name="Lluch J."/>
            <person name="Milhes M."/>
            <person name="Lampietro C."/>
            <person name="Lopez Roques C."/>
            <person name="Donnadieu C."/>
            <person name="Braasch I."/>
            <person name="Desvignes T."/>
            <person name="Postlethwait J."/>
            <person name="Bobe J."/>
            <person name="Guiguen Y."/>
            <person name="Dirks R."/>
        </authorList>
    </citation>
    <scope>NUCLEOTIDE SEQUENCE</scope>
    <source>
        <strain evidence="7">Tag_6206</strain>
        <tissue evidence="7">Liver</tissue>
    </source>
</reference>
<dbReference type="FunFam" id="3.30.1370.10:FF:000060">
    <property type="entry name" value="Far upstream element binding protein 3"/>
    <property type="match status" value="1"/>
</dbReference>
<dbReference type="Proteomes" id="UP001044222">
    <property type="component" value="Chromosome 10"/>
</dbReference>
<comment type="subcellular location">
    <subcellularLocation>
        <location evidence="1">Nucleus</location>
    </subcellularLocation>
</comment>
<evidence type="ECO:0000256" key="4">
    <source>
        <dbReference type="PROSITE-ProRule" id="PRU00117"/>
    </source>
</evidence>
<dbReference type="PANTHER" id="PTHR10288">
    <property type="entry name" value="KH DOMAIN CONTAINING RNA BINDING PROTEIN"/>
    <property type="match status" value="1"/>
</dbReference>
<dbReference type="InterPro" id="IPR015096">
    <property type="entry name" value="FUBP_C"/>
</dbReference>
<evidence type="ECO:0000256" key="1">
    <source>
        <dbReference type="ARBA" id="ARBA00004123"/>
    </source>
</evidence>
<dbReference type="SMART" id="SM00322">
    <property type="entry name" value="KH"/>
    <property type="match status" value="4"/>
</dbReference>
<dbReference type="Gene3D" id="3.30.1370.10">
    <property type="entry name" value="K Homology domain, type 1"/>
    <property type="match status" value="4"/>
</dbReference>
<evidence type="ECO:0000259" key="6">
    <source>
        <dbReference type="SMART" id="SM00322"/>
    </source>
</evidence>
<dbReference type="AlphaFoldDB" id="A0A9D3M1H4"/>
<accession>A0A9D3M1H4</accession>
<keyword evidence="3" id="KW-0539">Nucleus</keyword>
<dbReference type="InterPro" id="IPR004088">
    <property type="entry name" value="KH_dom_type_1"/>
</dbReference>
<evidence type="ECO:0000256" key="2">
    <source>
        <dbReference type="ARBA" id="ARBA00022737"/>
    </source>
</evidence>
<feature type="domain" description="K Homology" evidence="6">
    <location>
        <begin position="277"/>
        <end position="347"/>
    </location>
</feature>
<dbReference type="CDD" id="cd22483">
    <property type="entry name" value="KH-I_FUBP3_rpt2"/>
    <property type="match status" value="1"/>
</dbReference>
<organism evidence="7 8">
    <name type="scientific">Anguilla anguilla</name>
    <name type="common">European freshwater eel</name>
    <name type="synonym">Muraena anguilla</name>
    <dbReference type="NCBI Taxonomy" id="7936"/>
    <lineage>
        <taxon>Eukaryota</taxon>
        <taxon>Metazoa</taxon>
        <taxon>Chordata</taxon>
        <taxon>Craniata</taxon>
        <taxon>Vertebrata</taxon>
        <taxon>Euteleostomi</taxon>
        <taxon>Actinopterygii</taxon>
        <taxon>Neopterygii</taxon>
        <taxon>Teleostei</taxon>
        <taxon>Anguilliformes</taxon>
        <taxon>Anguillidae</taxon>
        <taxon>Anguilla</taxon>
    </lineage>
</organism>
<comment type="caution">
    <text evidence="7">The sequence shown here is derived from an EMBL/GenBank/DDBJ whole genome shotgun (WGS) entry which is preliminary data.</text>
</comment>
<evidence type="ECO:0000256" key="3">
    <source>
        <dbReference type="ARBA" id="ARBA00023242"/>
    </source>
</evidence>
<feature type="region of interest" description="Disordered" evidence="5">
    <location>
        <begin position="352"/>
        <end position="372"/>
    </location>
</feature>
<dbReference type="EMBL" id="JAFIRN010000010">
    <property type="protein sequence ID" value="KAG5840871.1"/>
    <property type="molecule type" value="Genomic_DNA"/>
</dbReference>
<evidence type="ECO:0000313" key="7">
    <source>
        <dbReference type="EMBL" id="KAG5840871.1"/>
    </source>
</evidence>
<feature type="domain" description="K Homology" evidence="6">
    <location>
        <begin position="101"/>
        <end position="171"/>
    </location>
</feature>
<evidence type="ECO:0000313" key="8">
    <source>
        <dbReference type="Proteomes" id="UP001044222"/>
    </source>
</evidence>
<protein>
    <recommendedName>
        <fullName evidence="6">K Homology domain-containing protein</fullName>
    </recommendedName>
</protein>
<proteinExistence type="predicted"/>
<dbReference type="CDD" id="cd22489">
    <property type="entry name" value="KH-I_FUBP3_rpt4"/>
    <property type="match status" value="1"/>
</dbReference>
<dbReference type="Pfam" id="PF09005">
    <property type="entry name" value="FUBP_C"/>
    <property type="match status" value="1"/>
</dbReference>
<feature type="domain" description="K Homology" evidence="6">
    <location>
        <begin position="378"/>
        <end position="451"/>
    </location>
</feature>
<keyword evidence="2" id="KW-0677">Repeat</keyword>